<evidence type="ECO:0000256" key="3">
    <source>
        <dbReference type="ARBA" id="ARBA00023239"/>
    </source>
</evidence>
<evidence type="ECO:0000256" key="4">
    <source>
        <dbReference type="HAMAP-Rule" id="MF_00434"/>
    </source>
</evidence>
<dbReference type="PANTHER" id="PTHR12599">
    <property type="entry name" value="PTERIN-4-ALPHA-CARBINOLAMINE DEHYDRATASE"/>
    <property type="match status" value="1"/>
</dbReference>
<dbReference type="Pfam" id="PF01329">
    <property type="entry name" value="Pterin_4a"/>
    <property type="match status" value="1"/>
</dbReference>
<proteinExistence type="inferred from homology"/>
<organism evidence="5 6">
    <name type="scientific">Rhodohalobacter sulfatireducens</name>
    <dbReference type="NCBI Taxonomy" id="2911366"/>
    <lineage>
        <taxon>Bacteria</taxon>
        <taxon>Pseudomonadati</taxon>
        <taxon>Balneolota</taxon>
        <taxon>Balneolia</taxon>
        <taxon>Balneolales</taxon>
        <taxon>Balneolaceae</taxon>
        <taxon>Rhodohalobacter</taxon>
    </lineage>
</organism>
<dbReference type="CDD" id="cd00914">
    <property type="entry name" value="PCD_DCoH_subfamily_b"/>
    <property type="match status" value="1"/>
</dbReference>
<dbReference type="PANTHER" id="PTHR12599:SF0">
    <property type="entry name" value="PTERIN-4-ALPHA-CARBINOLAMINE DEHYDRATASE"/>
    <property type="match status" value="1"/>
</dbReference>
<keyword evidence="3 4" id="KW-0456">Lyase</keyword>
<dbReference type="HAMAP" id="MF_00434">
    <property type="entry name" value="Pterin_4_alpha"/>
    <property type="match status" value="1"/>
</dbReference>
<dbReference type="EC" id="4.2.1.96" evidence="4"/>
<dbReference type="GO" id="GO:0008124">
    <property type="term" value="F:4-alpha-hydroxytetrahydrobiopterin dehydratase activity"/>
    <property type="evidence" value="ECO:0007669"/>
    <property type="project" value="UniProtKB-EC"/>
</dbReference>
<name>A0ABS9KBR6_9BACT</name>
<comment type="similarity">
    <text evidence="2 4">Belongs to the pterin-4-alpha-carbinolamine dehydratase family.</text>
</comment>
<dbReference type="NCBIfam" id="NF002018">
    <property type="entry name" value="PRK00823.1-3"/>
    <property type="match status" value="1"/>
</dbReference>
<accession>A0ABS9KBR6</accession>
<gene>
    <name evidence="5" type="ORF">L6773_06950</name>
</gene>
<comment type="caution">
    <text evidence="5">The sequence shown here is derived from an EMBL/GenBank/DDBJ whole genome shotgun (WGS) entry which is preliminary data.</text>
</comment>
<comment type="catalytic activity">
    <reaction evidence="1 4">
        <text>(4aS,6R)-4a-hydroxy-L-erythro-5,6,7,8-tetrahydrobiopterin = (6R)-L-erythro-6,7-dihydrobiopterin + H2O</text>
        <dbReference type="Rhea" id="RHEA:11920"/>
        <dbReference type="ChEBI" id="CHEBI:15377"/>
        <dbReference type="ChEBI" id="CHEBI:15642"/>
        <dbReference type="ChEBI" id="CHEBI:43120"/>
        <dbReference type="EC" id="4.2.1.96"/>
    </reaction>
</comment>
<dbReference type="EMBL" id="JAKLWS010000006">
    <property type="protein sequence ID" value="MCG2588299.1"/>
    <property type="molecule type" value="Genomic_DNA"/>
</dbReference>
<sequence length="94" mass="10728">MDTLSKKQIEEELEQLDGWSFEDDTITKDFSFPDFKEAISFMVRVGFEAEALVHHPDWSNVYNSVSITLSTHDAGGKVTEKDIKLAKAIEEVYQ</sequence>
<dbReference type="Proteomes" id="UP001165366">
    <property type="component" value="Unassembled WGS sequence"/>
</dbReference>
<keyword evidence="6" id="KW-1185">Reference proteome</keyword>
<evidence type="ECO:0000313" key="6">
    <source>
        <dbReference type="Proteomes" id="UP001165366"/>
    </source>
</evidence>
<dbReference type="InterPro" id="IPR036428">
    <property type="entry name" value="PCD_sf"/>
</dbReference>
<evidence type="ECO:0000256" key="2">
    <source>
        <dbReference type="ARBA" id="ARBA00006472"/>
    </source>
</evidence>
<dbReference type="Gene3D" id="3.30.1360.20">
    <property type="entry name" value="Transcriptional coactivator/pterin dehydratase"/>
    <property type="match status" value="1"/>
</dbReference>
<protein>
    <recommendedName>
        <fullName evidence="4">Putative pterin-4-alpha-carbinolamine dehydratase</fullName>
        <shortName evidence="4">PHS</shortName>
        <ecNumber evidence="4">4.2.1.96</ecNumber>
    </recommendedName>
    <alternativeName>
        <fullName evidence="4">4-alpha-hydroxy-tetrahydropterin dehydratase</fullName>
    </alternativeName>
    <alternativeName>
        <fullName evidence="4">Pterin carbinolamine dehydratase</fullName>
        <shortName evidence="4">PCD</shortName>
    </alternativeName>
</protein>
<reference evidence="5" key="2">
    <citation type="submission" date="2024-05" db="EMBL/GenBank/DDBJ databases">
        <title>Rhodohalobacter halophilus gen. nov., sp. nov., a moderately halophilic member of the family Balneolaceae.</title>
        <authorList>
            <person name="Xia J."/>
        </authorList>
    </citation>
    <scope>NUCLEOTIDE SEQUENCE</scope>
    <source>
        <strain evidence="5">WB101</strain>
    </source>
</reference>
<dbReference type="RefSeq" id="WP_237853141.1">
    <property type="nucleotide sequence ID" value="NZ_JAKLWS010000006.1"/>
</dbReference>
<evidence type="ECO:0000256" key="1">
    <source>
        <dbReference type="ARBA" id="ARBA00001554"/>
    </source>
</evidence>
<evidence type="ECO:0000313" key="5">
    <source>
        <dbReference type="EMBL" id="MCG2588299.1"/>
    </source>
</evidence>
<reference evidence="5" key="1">
    <citation type="submission" date="2022-01" db="EMBL/GenBank/DDBJ databases">
        <authorList>
            <person name="Wang Y."/>
        </authorList>
    </citation>
    <scope>NUCLEOTIDE SEQUENCE</scope>
    <source>
        <strain evidence="5">WB101</strain>
    </source>
</reference>
<dbReference type="InterPro" id="IPR001533">
    <property type="entry name" value="Pterin_deHydtase"/>
</dbReference>
<dbReference type="SUPFAM" id="SSF55248">
    <property type="entry name" value="PCD-like"/>
    <property type="match status" value="1"/>
</dbReference>
<dbReference type="NCBIfam" id="NF002017">
    <property type="entry name" value="PRK00823.1-2"/>
    <property type="match status" value="1"/>
</dbReference>